<dbReference type="CDD" id="cd10845">
    <property type="entry name" value="DSRM_RNAse_III_family"/>
    <property type="match status" value="1"/>
</dbReference>
<reference evidence="18 19" key="1">
    <citation type="submission" date="2018-12" db="EMBL/GenBank/DDBJ databases">
        <authorList>
            <person name="Chong R.A."/>
        </authorList>
    </citation>
    <scope>NUCLEOTIDE SEQUENCE [LARGE SCALE GENOMIC DNA]</scope>
    <source>
        <strain evidence="18 19">Hta</strain>
    </source>
</reference>
<keyword evidence="14 15" id="KW-0694">RNA-binding</keyword>
<organism evidence="18 19">
    <name type="scientific">Buchnera aphidicola</name>
    <name type="common">Hyadaphis tataricae</name>
    <dbReference type="NCBI Taxonomy" id="1241859"/>
    <lineage>
        <taxon>Bacteria</taxon>
        <taxon>Pseudomonadati</taxon>
        <taxon>Pseudomonadota</taxon>
        <taxon>Gammaproteobacteria</taxon>
        <taxon>Enterobacterales</taxon>
        <taxon>Erwiniaceae</taxon>
        <taxon>Buchnera</taxon>
    </lineage>
</organism>
<evidence type="ECO:0000256" key="13">
    <source>
        <dbReference type="ARBA" id="ARBA00022842"/>
    </source>
</evidence>
<evidence type="ECO:0000256" key="2">
    <source>
        <dbReference type="ARBA" id="ARBA00004496"/>
    </source>
</evidence>
<evidence type="ECO:0000256" key="14">
    <source>
        <dbReference type="ARBA" id="ARBA00022884"/>
    </source>
</evidence>
<evidence type="ECO:0000256" key="1">
    <source>
        <dbReference type="ARBA" id="ARBA00000109"/>
    </source>
</evidence>
<evidence type="ECO:0000256" key="5">
    <source>
        <dbReference type="ARBA" id="ARBA00022490"/>
    </source>
</evidence>
<dbReference type="Gene3D" id="3.30.160.20">
    <property type="match status" value="1"/>
</dbReference>
<keyword evidence="15" id="KW-0699">rRNA-binding</keyword>
<dbReference type="GO" id="GO:0003725">
    <property type="term" value="F:double-stranded RNA binding"/>
    <property type="evidence" value="ECO:0007669"/>
    <property type="project" value="TreeGrafter"/>
</dbReference>
<evidence type="ECO:0000259" key="16">
    <source>
        <dbReference type="PROSITE" id="PS50137"/>
    </source>
</evidence>
<feature type="domain" description="DRBM" evidence="16">
    <location>
        <begin position="155"/>
        <end position="225"/>
    </location>
</feature>
<dbReference type="GO" id="GO:0006364">
    <property type="term" value="P:rRNA processing"/>
    <property type="evidence" value="ECO:0007669"/>
    <property type="project" value="UniProtKB-UniRule"/>
</dbReference>
<dbReference type="Gene3D" id="1.10.1520.10">
    <property type="entry name" value="Ribonuclease III domain"/>
    <property type="match status" value="1"/>
</dbReference>
<dbReference type="SMART" id="SM00358">
    <property type="entry name" value="DSRM"/>
    <property type="match status" value="1"/>
</dbReference>
<evidence type="ECO:0000256" key="15">
    <source>
        <dbReference type="HAMAP-Rule" id="MF_00104"/>
    </source>
</evidence>
<dbReference type="NCBIfam" id="TIGR02191">
    <property type="entry name" value="RNaseIII"/>
    <property type="match status" value="1"/>
</dbReference>
<dbReference type="InterPro" id="IPR036389">
    <property type="entry name" value="RNase_III_sf"/>
</dbReference>
<feature type="domain" description="RNase III" evidence="17">
    <location>
        <begin position="6"/>
        <end position="128"/>
    </location>
</feature>
<reference evidence="18 19" key="2">
    <citation type="submission" date="2019-05" db="EMBL/GenBank/DDBJ databases">
        <title>Genome evolution of the obligate endosymbiont Buchnera aphidicola.</title>
        <authorList>
            <person name="Moran N.A."/>
        </authorList>
    </citation>
    <scope>NUCLEOTIDE SEQUENCE [LARGE SCALE GENOMIC DNA]</scope>
    <source>
        <strain evidence="18 19">Hta</strain>
    </source>
</reference>
<evidence type="ECO:0000256" key="10">
    <source>
        <dbReference type="ARBA" id="ARBA00022723"/>
    </source>
</evidence>
<dbReference type="GO" id="GO:0046872">
    <property type="term" value="F:metal ion binding"/>
    <property type="evidence" value="ECO:0007669"/>
    <property type="project" value="UniProtKB-KW"/>
</dbReference>
<dbReference type="GO" id="GO:0042802">
    <property type="term" value="F:identical protein binding"/>
    <property type="evidence" value="ECO:0007669"/>
    <property type="project" value="UniProtKB-ARBA"/>
</dbReference>
<protein>
    <recommendedName>
        <fullName evidence="15">Ribonuclease 3</fullName>
        <ecNumber evidence="15">3.1.26.3</ecNumber>
    </recommendedName>
    <alternativeName>
        <fullName evidence="15">Ribonuclease III</fullName>
        <shortName evidence="15">RNase III</shortName>
    </alternativeName>
</protein>
<dbReference type="GO" id="GO:0019843">
    <property type="term" value="F:rRNA binding"/>
    <property type="evidence" value="ECO:0007669"/>
    <property type="project" value="UniProtKB-KW"/>
</dbReference>
<keyword evidence="11 15" id="KW-0255">Endonuclease</keyword>
<dbReference type="SMART" id="SM00535">
    <property type="entry name" value="RIBOc"/>
    <property type="match status" value="1"/>
</dbReference>
<proteinExistence type="inferred from homology"/>
<evidence type="ECO:0000256" key="9">
    <source>
        <dbReference type="ARBA" id="ARBA00022722"/>
    </source>
</evidence>
<feature type="active site" evidence="15">
    <location>
        <position position="117"/>
    </location>
</feature>
<dbReference type="PROSITE" id="PS50142">
    <property type="entry name" value="RNASE_3_2"/>
    <property type="match status" value="1"/>
</dbReference>
<feature type="binding site" evidence="15">
    <location>
        <position position="117"/>
    </location>
    <ligand>
        <name>Mg(2+)</name>
        <dbReference type="ChEBI" id="CHEBI:18420"/>
    </ligand>
</feature>
<keyword evidence="7 15" id="KW-0507">mRNA processing</keyword>
<dbReference type="SUPFAM" id="SSF54768">
    <property type="entry name" value="dsRNA-binding domain-like"/>
    <property type="match status" value="1"/>
</dbReference>
<dbReference type="InterPro" id="IPR000999">
    <property type="entry name" value="RNase_III_dom"/>
</dbReference>
<keyword evidence="9 15" id="KW-0540">Nuclease</keyword>
<name>A0A4D6XYF7_9GAMM</name>
<keyword evidence="13 15" id="KW-0460">Magnesium</keyword>
<dbReference type="InterPro" id="IPR011907">
    <property type="entry name" value="RNase_III"/>
</dbReference>
<dbReference type="HAMAP" id="MF_00104">
    <property type="entry name" value="RNase_III"/>
    <property type="match status" value="1"/>
</dbReference>
<dbReference type="FunFam" id="3.30.160.20:FF:000003">
    <property type="entry name" value="Ribonuclease 3"/>
    <property type="match status" value="1"/>
</dbReference>
<sequence>MNYIVTKKIQKALGYTFTQKDLLRQALTHRSASNKHNERLEFLGDSILSFVIANALYQHFPYINEGDMSRMRATLVRGNTLAEIAYEFDLGEYLQLGQGELKSGGFRRESILANTVEALIGSIYLDSNIKTVEELILKWYEKRLEQISPGDTQKDPKTRLQEYLQAKHLSLPVYFIVKIYGEAHNQLFTIHCKISTISEFLVGTGSSKRKAEQDAAKKALIKLGVE</sequence>
<dbReference type="GO" id="GO:0006397">
    <property type="term" value="P:mRNA processing"/>
    <property type="evidence" value="ECO:0007669"/>
    <property type="project" value="UniProtKB-UniRule"/>
</dbReference>
<dbReference type="Proteomes" id="UP000298773">
    <property type="component" value="Chromosome"/>
</dbReference>
<evidence type="ECO:0000256" key="11">
    <source>
        <dbReference type="ARBA" id="ARBA00022759"/>
    </source>
</evidence>
<evidence type="ECO:0000256" key="8">
    <source>
        <dbReference type="ARBA" id="ARBA00022694"/>
    </source>
</evidence>
<dbReference type="SUPFAM" id="SSF69065">
    <property type="entry name" value="RNase III domain-like"/>
    <property type="match status" value="1"/>
</dbReference>
<dbReference type="RefSeq" id="WP_158356533.1">
    <property type="nucleotide sequence ID" value="NZ_CP034873.1"/>
</dbReference>
<dbReference type="PROSITE" id="PS50137">
    <property type="entry name" value="DS_RBD"/>
    <property type="match status" value="1"/>
</dbReference>
<accession>A0A4D6XYF7</accession>
<keyword evidence="6 15" id="KW-0698">rRNA processing</keyword>
<evidence type="ECO:0000259" key="17">
    <source>
        <dbReference type="PROSITE" id="PS50142"/>
    </source>
</evidence>
<keyword evidence="10 15" id="KW-0479">Metal-binding</keyword>
<evidence type="ECO:0000256" key="3">
    <source>
        <dbReference type="ARBA" id="ARBA00010183"/>
    </source>
</evidence>
<dbReference type="AlphaFoldDB" id="A0A4D6XYF7"/>
<dbReference type="EMBL" id="CP034873">
    <property type="protein sequence ID" value="QCI21563.1"/>
    <property type="molecule type" value="Genomic_DNA"/>
</dbReference>
<dbReference type="GO" id="GO:0005737">
    <property type="term" value="C:cytoplasm"/>
    <property type="evidence" value="ECO:0007669"/>
    <property type="project" value="UniProtKB-SubCell"/>
</dbReference>
<feature type="binding site" evidence="15">
    <location>
        <position position="41"/>
    </location>
    <ligand>
        <name>Mg(2+)</name>
        <dbReference type="ChEBI" id="CHEBI:18420"/>
    </ligand>
</feature>
<dbReference type="CDD" id="cd00593">
    <property type="entry name" value="RIBOc"/>
    <property type="match status" value="1"/>
</dbReference>
<comment type="catalytic activity">
    <reaction evidence="1 15">
        <text>Endonucleolytic cleavage to 5'-phosphomonoester.</text>
        <dbReference type="EC" id="3.1.26.3"/>
    </reaction>
</comment>
<evidence type="ECO:0000313" key="19">
    <source>
        <dbReference type="Proteomes" id="UP000298773"/>
    </source>
</evidence>
<keyword evidence="5 15" id="KW-0963">Cytoplasm</keyword>
<dbReference type="GO" id="GO:0008033">
    <property type="term" value="P:tRNA processing"/>
    <property type="evidence" value="ECO:0007669"/>
    <property type="project" value="UniProtKB-KW"/>
</dbReference>
<dbReference type="EC" id="3.1.26.3" evidence="15"/>
<evidence type="ECO:0000313" key="18">
    <source>
        <dbReference type="EMBL" id="QCI21563.1"/>
    </source>
</evidence>
<gene>
    <name evidence="15" type="primary">rnc</name>
    <name evidence="18" type="ORF">D9V69_01285</name>
</gene>
<evidence type="ECO:0000256" key="12">
    <source>
        <dbReference type="ARBA" id="ARBA00022801"/>
    </source>
</evidence>
<comment type="function">
    <text evidence="15">Digests double-stranded RNA. Involved in the processing of primary rRNA transcript to yield the immediate precursors to the large and small rRNAs (23S and 16S). Processes some mRNAs, and tRNAs when they are encoded in the rRNA operon. Processes pre-crRNA and tracrRNA of type II CRISPR loci if present in the organism.</text>
</comment>
<comment type="subunit">
    <text evidence="4 15">Homodimer.</text>
</comment>
<dbReference type="GO" id="GO:0004525">
    <property type="term" value="F:ribonuclease III activity"/>
    <property type="evidence" value="ECO:0007669"/>
    <property type="project" value="UniProtKB-UniRule"/>
</dbReference>
<dbReference type="Pfam" id="PF00035">
    <property type="entry name" value="dsrm"/>
    <property type="match status" value="1"/>
</dbReference>
<evidence type="ECO:0000256" key="7">
    <source>
        <dbReference type="ARBA" id="ARBA00022664"/>
    </source>
</evidence>
<keyword evidence="12 15" id="KW-0378">Hydrolase</keyword>
<dbReference type="Pfam" id="PF14622">
    <property type="entry name" value="Ribonucleas_3_3"/>
    <property type="match status" value="1"/>
</dbReference>
<dbReference type="PROSITE" id="PS00517">
    <property type="entry name" value="RNASE_3_1"/>
    <property type="match status" value="1"/>
</dbReference>
<feature type="binding site" evidence="15">
    <location>
        <position position="114"/>
    </location>
    <ligand>
        <name>Mg(2+)</name>
        <dbReference type="ChEBI" id="CHEBI:18420"/>
    </ligand>
</feature>
<feature type="active site" evidence="15">
    <location>
        <position position="45"/>
    </location>
</feature>
<evidence type="ECO:0000256" key="6">
    <source>
        <dbReference type="ARBA" id="ARBA00022552"/>
    </source>
</evidence>
<dbReference type="FunFam" id="1.10.1520.10:FF:000001">
    <property type="entry name" value="Ribonuclease 3"/>
    <property type="match status" value="1"/>
</dbReference>
<comment type="similarity">
    <text evidence="3">Belongs to the ribonuclease III family.</text>
</comment>
<comment type="subcellular location">
    <subcellularLocation>
        <location evidence="2 15">Cytoplasm</location>
    </subcellularLocation>
</comment>
<comment type="cofactor">
    <cofactor evidence="15">
        <name>Mg(2+)</name>
        <dbReference type="ChEBI" id="CHEBI:18420"/>
    </cofactor>
</comment>
<dbReference type="PANTHER" id="PTHR11207">
    <property type="entry name" value="RIBONUCLEASE III"/>
    <property type="match status" value="1"/>
</dbReference>
<evidence type="ECO:0000256" key="4">
    <source>
        <dbReference type="ARBA" id="ARBA00011738"/>
    </source>
</evidence>
<dbReference type="GO" id="GO:0010468">
    <property type="term" value="P:regulation of gene expression"/>
    <property type="evidence" value="ECO:0007669"/>
    <property type="project" value="TreeGrafter"/>
</dbReference>
<keyword evidence="8 15" id="KW-0819">tRNA processing</keyword>
<dbReference type="OrthoDB" id="9805026at2"/>
<dbReference type="InterPro" id="IPR014720">
    <property type="entry name" value="dsRBD_dom"/>
</dbReference>
<dbReference type="PANTHER" id="PTHR11207:SF0">
    <property type="entry name" value="RIBONUCLEASE 3"/>
    <property type="match status" value="1"/>
</dbReference>